<keyword evidence="6 9" id="KW-0057">Aromatic amino acid biosynthesis</keyword>
<dbReference type="HAMAP" id="MF_00131">
    <property type="entry name" value="Trp_synth_alpha"/>
    <property type="match status" value="1"/>
</dbReference>
<comment type="subunit">
    <text evidence="3 9">Tetramer of two alpha and two beta chains.</text>
</comment>
<keyword evidence="7 9" id="KW-0456">Lyase</keyword>
<organism evidence="11 12">
    <name type="scientific">Anaerolinea thermolimosa</name>
    <dbReference type="NCBI Taxonomy" id="229919"/>
    <lineage>
        <taxon>Bacteria</taxon>
        <taxon>Bacillati</taxon>
        <taxon>Chloroflexota</taxon>
        <taxon>Anaerolineae</taxon>
        <taxon>Anaerolineales</taxon>
        <taxon>Anaerolineaceae</taxon>
        <taxon>Anaerolinea</taxon>
    </lineage>
</organism>
<sequence length="277" mass="28961">MSEASTVLTGSGIQRISRAFQQAREAGYAALMPYFTLGYPDAPTSLEVIEAMAEAGADLIELGVPFSDPLADGPTIQHSTHMALEKGMSVRACLELTAELRRRGVRQPFLLMGYVNPILAYGVERYVADAARSGADGLIVPDLPPEEAETLEAACRDHGLALVYLVSPTSPPERVALVAGRTGGFLYLVSLTGVTGARSELPPGLADFIARVRQVACTPLAVGFGISTPQQARLVGQLADGVIVGSALIEAAGRDGHPAQAAADFIRALKQALHSGG</sequence>
<dbReference type="AlphaFoldDB" id="A0A3D1JF58"/>
<accession>A0A3D1JF58</accession>
<feature type="active site" description="Proton acceptor" evidence="9">
    <location>
        <position position="61"/>
    </location>
</feature>
<name>A0A3D1JF58_9CHLR</name>
<dbReference type="PROSITE" id="PS00167">
    <property type="entry name" value="TRP_SYNTHASE_ALPHA"/>
    <property type="match status" value="1"/>
</dbReference>
<dbReference type="FunFam" id="3.20.20.70:FF:000037">
    <property type="entry name" value="Tryptophan synthase alpha chain"/>
    <property type="match status" value="1"/>
</dbReference>
<dbReference type="UniPathway" id="UPA00035">
    <property type="reaction ID" value="UER00044"/>
</dbReference>
<dbReference type="EC" id="4.2.1.20" evidence="9"/>
<dbReference type="PANTHER" id="PTHR43406:SF1">
    <property type="entry name" value="TRYPTOPHAN SYNTHASE ALPHA CHAIN, CHLOROPLASTIC"/>
    <property type="match status" value="1"/>
</dbReference>
<dbReference type="PANTHER" id="PTHR43406">
    <property type="entry name" value="TRYPTOPHAN SYNTHASE, ALPHA CHAIN"/>
    <property type="match status" value="1"/>
</dbReference>
<keyword evidence="5 9" id="KW-0822">Tryptophan biosynthesis</keyword>
<dbReference type="InterPro" id="IPR002028">
    <property type="entry name" value="Trp_synthase_suA"/>
</dbReference>
<keyword evidence="4 9" id="KW-0028">Amino-acid biosynthesis</keyword>
<gene>
    <name evidence="9" type="primary">trpA</name>
    <name evidence="11" type="ORF">DEQ80_04720</name>
</gene>
<evidence type="ECO:0000256" key="9">
    <source>
        <dbReference type="HAMAP-Rule" id="MF_00131"/>
    </source>
</evidence>
<evidence type="ECO:0000256" key="6">
    <source>
        <dbReference type="ARBA" id="ARBA00023141"/>
    </source>
</evidence>
<dbReference type="CDD" id="cd04724">
    <property type="entry name" value="Tryptophan_synthase_alpha"/>
    <property type="match status" value="1"/>
</dbReference>
<dbReference type="Pfam" id="PF00290">
    <property type="entry name" value="Trp_syntA"/>
    <property type="match status" value="1"/>
</dbReference>
<evidence type="ECO:0000256" key="3">
    <source>
        <dbReference type="ARBA" id="ARBA00011270"/>
    </source>
</evidence>
<evidence type="ECO:0000256" key="5">
    <source>
        <dbReference type="ARBA" id="ARBA00022822"/>
    </source>
</evidence>
<evidence type="ECO:0000313" key="11">
    <source>
        <dbReference type="EMBL" id="HCE17142.1"/>
    </source>
</evidence>
<protein>
    <recommendedName>
        <fullName evidence="9">Tryptophan synthase alpha chain</fullName>
        <ecNumber evidence="9">4.2.1.20</ecNumber>
    </recommendedName>
</protein>
<feature type="active site" description="Proton acceptor" evidence="9">
    <location>
        <position position="72"/>
    </location>
</feature>
<comment type="function">
    <text evidence="1 9">The alpha subunit is responsible for the aldol cleavage of indoleglycerol phosphate to indole and glyceraldehyde 3-phosphate.</text>
</comment>
<comment type="catalytic activity">
    <reaction evidence="8 9">
        <text>(1S,2R)-1-C-(indol-3-yl)glycerol 3-phosphate + L-serine = D-glyceraldehyde 3-phosphate + L-tryptophan + H2O</text>
        <dbReference type="Rhea" id="RHEA:10532"/>
        <dbReference type="ChEBI" id="CHEBI:15377"/>
        <dbReference type="ChEBI" id="CHEBI:33384"/>
        <dbReference type="ChEBI" id="CHEBI:57912"/>
        <dbReference type="ChEBI" id="CHEBI:58866"/>
        <dbReference type="ChEBI" id="CHEBI:59776"/>
        <dbReference type="EC" id="4.2.1.20"/>
    </reaction>
</comment>
<evidence type="ECO:0000313" key="12">
    <source>
        <dbReference type="Proteomes" id="UP000264141"/>
    </source>
</evidence>
<dbReference type="NCBIfam" id="TIGR00262">
    <property type="entry name" value="trpA"/>
    <property type="match status" value="1"/>
</dbReference>
<dbReference type="EMBL" id="DPBP01000020">
    <property type="protein sequence ID" value="HCE17142.1"/>
    <property type="molecule type" value="Genomic_DNA"/>
</dbReference>
<comment type="similarity">
    <text evidence="9 10">Belongs to the TrpA family.</text>
</comment>
<evidence type="ECO:0000256" key="10">
    <source>
        <dbReference type="RuleBase" id="RU003662"/>
    </source>
</evidence>
<evidence type="ECO:0000256" key="8">
    <source>
        <dbReference type="ARBA" id="ARBA00049047"/>
    </source>
</evidence>
<reference evidence="11 12" key="1">
    <citation type="journal article" date="2018" name="Nat. Biotechnol.">
        <title>A standardized bacterial taxonomy based on genome phylogeny substantially revises the tree of life.</title>
        <authorList>
            <person name="Parks D.H."/>
            <person name="Chuvochina M."/>
            <person name="Waite D.W."/>
            <person name="Rinke C."/>
            <person name="Skarshewski A."/>
            <person name="Chaumeil P.A."/>
            <person name="Hugenholtz P."/>
        </authorList>
    </citation>
    <scope>NUCLEOTIDE SEQUENCE [LARGE SCALE GENOMIC DNA]</scope>
    <source>
        <strain evidence="11">UBA8781</strain>
    </source>
</reference>
<evidence type="ECO:0000256" key="4">
    <source>
        <dbReference type="ARBA" id="ARBA00022605"/>
    </source>
</evidence>
<comment type="pathway">
    <text evidence="2 9">Amino-acid biosynthesis; L-tryptophan biosynthesis; L-tryptophan from chorismate: step 5/5.</text>
</comment>
<comment type="caution">
    <text evidence="11">The sequence shown here is derived from an EMBL/GenBank/DDBJ whole genome shotgun (WGS) entry which is preliminary data.</text>
</comment>
<dbReference type="Proteomes" id="UP000264141">
    <property type="component" value="Unassembled WGS sequence"/>
</dbReference>
<dbReference type="STRING" id="229919.GCA_001050195_02873"/>
<evidence type="ECO:0000256" key="2">
    <source>
        <dbReference type="ARBA" id="ARBA00004733"/>
    </source>
</evidence>
<evidence type="ECO:0000256" key="7">
    <source>
        <dbReference type="ARBA" id="ARBA00023239"/>
    </source>
</evidence>
<dbReference type="GO" id="GO:0005829">
    <property type="term" value="C:cytosol"/>
    <property type="evidence" value="ECO:0007669"/>
    <property type="project" value="TreeGrafter"/>
</dbReference>
<dbReference type="InterPro" id="IPR011060">
    <property type="entry name" value="RibuloseP-bd_barrel"/>
</dbReference>
<dbReference type="GO" id="GO:0004834">
    <property type="term" value="F:tryptophan synthase activity"/>
    <property type="evidence" value="ECO:0007669"/>
    <property type="project" value="UniProtKB-UniRule"/>
</dbReference>
<proteinExistence type="inferred from homology"/>
<dbReference type="InterPro" id="IPR018204">
    <property type="entry name" value="Trp_synthase_alpha_AS"/>
</dbReference>
<dbReference type="InterPro" id="IPR013785">
    <property type="entry name" value="Aldolase_TIM"/>
</dbReference>
<dbReference type="SUPFAM" id="SSF51366">
    <property type="entry name" value="Ribulose-phoshate binding barrel"/>
    <property type="match status" value="1"/>
</dbReference>
<dbReference type="Gene3D" id="3.20.20.70">
    <property type="entry name" value="Aldolase class I"/>
    <property type="match status" value="1"/>
</dbReference>
<evidence type="ECO:0000256" key="1">
    <source>
        <dbReference type="ARBA" id="ARBA00003365"/>
    </source>
</evidence>